<dbReference type="GO" id="GO:0003676">
    <property type="term" value="F:nucleic acid binding"/>
    <property type="evidence" value="ECO:0007669"/>
    <property type="project" value="InterPro"/>
</dbReference>
<feature type="compositionally biased region" description="Basic residues" evidence="1">
    <location>
        <begin position="197"/>
        <end position="217"/>
    </location>
</feature>
<accession>A0A0C3ANS3</accession>
<reference evidence="3 4" key="1">
    <citation type="submission" date="2014-04" db="EMBL/GenBank/DDBJ databases">
        <authorList>
            <consortium name="DOE Joint Genome Institute"/>
            <person name="Kuo A."/>
            <person name="Zuccaro A."/>
            <person name="Kohler A."/>
            <person name="Nagy L.G."/>
            <person name="Floudas D."/>
            <person name="Copeland A."/>
            <person name="Barry K.W."/>
            <person name="Cichocki N."/>
            <person name="Veneault-Fourrey C."/>
            <person name="LaButti K."/>
            <person name="Lindquist E.A."/>
            <person name="Lipzen A."/>
            <person name="Lundell T."/>
            <person name="Morin E."/>
            <person name="Murat C."/>
            <person name="Sun H."/>
            <person name="Tunlid A."/>
            <person name="Henrissat B."/>
            <person name="Grigoriev I.V."/>
            <person name="Hibbett D.S."/>
            <person name="Martin F."/>
            <person name="Nordberg H.P."/>
            <person name="Cantor M.N."/>
            <person name="Hua S.X."/>
        </authorList>
    </citation>
    <scope>NUCLEOTIDE SEQUENCE [LARGE SCALE GENOMIC DNA]</scope>
    <source>
        <strain evidence="3 4">MAFF 305830</strain>
    </source>
</reference>
<name>A0A0C3ANS3_SERVB</name>
<organism evidence="3 4">
    <name type="scientific">Serendipita vermifera MAFF 305830</name>
    <dbReference type="NCBI Taxonomy" id="933852"/>
    <lineage>
        <taxon>Eukaryota</taxon>
        <taxon>Fungi</taxon>
        <taxon>Dikarya</taxon>
        <taxon>Basidiomycota</taxon>
        <taxon>Agaricomycotina</taxon>
        <taxon>Agaricomycetes</taxon>
        <taxon>Sebacinales</taxon>
        <taxon>Serendipitaceae</taxon>
        <taxon>Serendipita</taxon>
    </lineage>
</organism>
<feature type="domain" description="DDE-1" evidence="2">
    <location>
        <begin position="67"/>
        <end position="198"/>
    </location>
</feature>
<keyword evidence="4" id="KW-1185">Reference proteome</keyword>
<reference evidence="4" key="2">
    <citation type="submission" date="2015-01" db="EMBL/GenBank/DDBJ databases">
        <title>Evolutionary Origins and Diversification of the Mycorrhizal Mutualists.</title>
        <authorList>
            <consortium name="DOE Joint Genome Institute"/>
            <consortium name="Mycorrhizal Genomics Consortium"/>
            <person name="Kohler A."/>
            <person name="Kuo A."/>
            <person name="Nagy L.G."/>
            <person name="Floudas D."/>
            <person name="Copeland A."/>
            <person name="Barry K.W."/>
            <person name="Cichocki N."/>
            <person name="Veneault-Fourrey C."/>
            <person name="LaButti K."/>
            <person name="Lindquist E.A."/>
            <person name="Lipzen A."/>
            <person name="Lundell T."/>
            <person name="Morin E."/>
            <person name="Murat C."/>
            <person name="Riley R."/>
            <person name="Ohm R."/>
            <person name="Sun H."/>
            <person name="Tunlid A."/>
            <person name="Henrissat B."/>
            <person name="Grigoriev I.V."/>
            <person name="Hibbett D.S."/>
            <person name="Martin F."/>
        </authorList>
    </citation>
    <scope>NUCLEOTIDE SEQUENCE [LARGE SCALE GENOMIC DNA]</scope>
    <source>
        <strain evidence="4">MAFF 305830</strain>
    </source>
</reference>
<gene>
    <name evidence="3" type="ORF">M408DRAFT_80208</name>
</gene>
<evidence type="ECO:0000256" key="1">
    <source>
        <dbReference type="SAM" id="MobiDB-lite"/>
    </source>
</evidence>
<dbReference type="OrthoDB" id="2917041at2759"/>
<evidence type="ECO:0000313" key="4">
    <source>
        <dbReference type="Proteomes" id="UP000054097"/>
    </source>
</evidence>
<protein>
    <recommendedName>
        <fullName evidence="2">DDE-1 domain-containing protein</fullName>
    </recommendedName>
</protein>
<sequence>MSATPAIMKQYFDCYKSVVGEHGEKIPPHRQFAYDESGVLRGHSQRACVIAGRKNKAAKVNKGGSRELITFIPVISATGHLLDSLVIFPGKLLRRDWIENNPGKYAHSFMNNTLRVEFIQFFHNATCHLEPEGPWLLHVDCHALHINLPLIEFAHLHNIIVFGYPPHTTHLLQGLDVVMFSPFKNAYAKCAAEHLKQRATPHQKPRRRHRTRQYQSR</sequence>
<dbReference type="HOGENOM" id="CLU_1272950_0_0_1"/>
<feature type="region of interest" description="Disordered" evidence="1">
    <location>
        <begin position="195"/>
        <end position="217"/>
    </location>
</feature>
<dbReference type="InterPro" id="IPR004875">
    <property type="entry name" value="DDE_SF_endonuclease_dom"/>
</dbReference>
<proteinExistence type="predicted"/>
<dbReference type="EMBL" id="KN824375">
    <property type="protein sequence ID" value="KIM21674.1"/>
    <property type="molecule type" value="Genomic_DNA"/>
</dbReference>
<dbReference type="Pfam" id="PF03184">
    <property type="entry name" value="DDE_1"/>
    <property type="match status" value="1"/>
</dbReference>
<dbReference type="AlphaFoldDB" id="A0A0C3ANS3"/>
<evidence type="ECO:0000313" key="3">
    <source>
        <dbReference type="EMBL" id="KIM21674.1"/>
    </source>
</evidence>
<dbReference type="STRING" id="933852.A0A0C3ANS3"/>
<evidence type="ECO:0000259" key="2">
    <source>
        <dbReference type="Pfam" id="PF03184"/>
    </source>
</evidence>
<dbReference type="Proteomes" id="UP000054097">
    <property type="component" value="Unassembled WGS sequence"/>
</dbReference>